<dbReference type="InterPro" id="IPR029021">
    <property type="entry name" value="Prot-tyrosine_phosphatase-like"/>
</dbReference>
<evidence type="ECO:0000313" key="3">
    <source>
        <dbReference type="Proteomes" id="UP000294017"/>
    </source>
</evidence>
<protein>
    <submittedName>
        <fullName evidence="2">Protein-tyrosine-phosphatase</fullName>
    </submittedName>
</protein>
<proteinExistence type="predicted"/>
<dbReference type="Pfam" id="PF13350">
    <property type="entry name" value="Y_phosphatase3"/>
    <property type="match status" value="1"/>
</dbReference>
<reference evidence="2 3" key="1">
    <citation type="submission" date="2018-11" db="EMBL/GenBank/DDBJ databases">
        <title>Genomic profiling of Staphylococcus species from a Poultry farm system in KwaZulu-Natal, South Africa.</title>
        <authorList>
            <person name="Amoako D.G."/>
            <person name="Somboro A.M."/>
            <person name="Abia A.L.K."/>
            <person name="Bester L.A."/>
            <person name="Essack S.Y."/>
        </authorList>
    </citation>
    <scope>NUCLEOTIDE SEQUENCE [LARGE SCALE GENOMIC DNA]</scope>
    <source>
        <strain evidence="2 3">SA12</strain>
    </source>
</reference>
<dbReference type="SUPFAM" id="SSF52799">
    <property type="entry name" value="(Phosphotyrosine protein) phosphatases II"/>
    <property type="match status" value="1"/>
</dbReference>
<comment type="caution">
    <text evidence="2">The sequence shown here is derived from an EMBL/GenBank/DDBJ whole genome shotgun (WGS) entry which is preliminary data.</text>
</comment>
<feature type="domain" description="Tyrosine specific protein phosphatases" evidence="1">
    <location>
        <begin position="1"/>
        <end position="71"/>
    </location>
</feature>
<dbReference type="InterPro" id="IPR026893">
    <property type="entry name" value="Tyr/Ser_Pase_IphP-type"/>
</dbReference>
<evidence type="ECO:0000313" key="2">
    <source>
        <dbReference type="EMBL" id="RZI00093.1"/>
    </source>
</evidence>
<name>A0AB37XMM3_STAAU</name>
<dbReference type="GO" id="GO:0004721">
    <property type="term" value="F:phosphoprotein phosphatase activity"/>
    <property type="evidence" value="ECO:0007669"/>
    <property type="project" value="InterPro"/>
</dbReference>
<gene>
    <name evidence="2" type="ORF">EIH03_17295</name>
</gene>
<dbReference type="PROSITE" id="PS50056">
    <property type="entry name" value="TYR_PHOSPHATASE_2"/>
    <property type="match status" value="1"/>
</dbReference>
<dbReference type="InterPro" id="IPR000387">
    <property type="entry name" value="Tyr_Pase_dom"/>
</dbReference>
<feature type="non-terminal residue" evidence="2">
    <location>
        <position position="1"/>
    </location>
</feature>
<feature type="non-terminal residue" evidence="2">
    <location>
        <position position="112"/>
    </location>
</feature>
<organism evidence="2 3">
    <name type="scientific">Staphylococcus aureus</name>
    <dbReference type="NCBI Taxonomy" id="1280"/>
    <lineage>
        <taxon>Bacteria</taxon>
        <taxon>Bacillati</taxon>
        <taxon>Bacillota</taxon>
        <taxon>Bacilli</taxon>
        <taxon>Bacillales</taxon>
        <taxon>Staphylococcaceae</taxon>
        <taxon>Staphylococcus</taxon>
    </lineage>
</organism>
<sequence length="112" mass="12118">HRVATLLAAGRPVLTPCFAGKDRTGFVVALVLEAVGLDRDVIVADYLRSNDSVPQLRARISEMIQQRFDTELAPEVVTFTKARLSDGVLGVRAEYLAAARQTIDETYGSLGG</sequence>
<evidence type="ECO:0000259" key="1">
    <source>
        <dbReference type="PROSITE" id="PS50056"/>
    </source>
</evidence>
<dbReference type="AlphaFoldDB" id="A0AB37XMM3"/>
<dbReference type="Gene3D" id="3.90.190.10">
    <property type="entry name" value="Protein tyrosine phosphatase superfamily"/>
    <property type="match status" value="1"/>
</dbReference>
<dbReference type="EMBL" id="RQTF01000734">
    <property type="protein sequence ID" value="RZI00093.1"/>
    <property type="molecule type" value="Genomic_DNA"/>
</dbReference>
<dbReference type="Proteomes" id="UP000294017">
    <property type="component" value="Unassembled WGS sequence"/>
</dbReference>
<accession>A0AB37XMM3</accession>